<dbReference type="AlphaFoldDB" id="A0A380TEP7"/>
<dbReference type="InterPro" id="IPR013691">
    <property type="entry name" value="MeTrfase_14"/>
</dbReference>
<dbReference type="InterPro" id="IPR038576">
    <property type="entry name" value="Methyltransf_Zn-bd_dom_put_sf"/>
</dbReference>
<dbReference type="Gene3D" id="3.40.50.720">
    <property type="entry name" value="NAD(P)-binding Rossmann-like Domain"/>
    <property type="match status" value="1"/>
</dbReference>
<feature type="domain" description="C-methyltransferase" evidence="2">
    <location>
        <begin position="244"/>
        <end position="401"/>
    </location>
</feature>
<evidence type="ECO:0000313" key="3">
    <source>
        <dbReference type="EMBL" id="SUS06191.1"/>
    </source>
</evidence>
<feature type="domain" description="Methyltransferase putative zinc binding" evidence="1">
    <location>
        <begin position="3"/>
        <end position="61"/>
    </location>
</feature>
<sequence length="407" mass="43723">MCCGLCGDTHLTPVLELVPTPPANAFVAERALGEVQACFPLELVLCESCRHVQLAHILDRYAMVGDAVDADSDWPEHQAHNLAWARELMERCCAPEQSLVIDIGCNDGSLMKLFEDAGWRVQGVEPSVNVAGTAIGRGIDTYPGFFQPSIAARIEDERGPARLVIAHDLMSQTDDPSGFFEGVRMLLRPDGLFSFEVPSLHALVADAGVDMITHATLDYHSVAPLMRALNQNGLELIAATRTRLHGSRLRGMARPMGGPALVEASVAALLADERRLGLADPDTYRTLASRLATIRNQLAVYLDSAKTTRLRIAAYGAQAGATTLLYQFGLDADVITFIADASPLHAGRYTPGLHIPVVAAAELEARRPDVVVVLAWQDAQAIAAQHPDFEAAGGRFLCPLPVPAPCA</sequence>
<gene>
    <name evidence="3" type="ORF">DF3PB_250021</name>
</gene>
<dbReference type="InterPro" id="IPR013630">
    <property type="entry name" value="Methyltransf_Zn-bd_dom_put"/>
</dbReference>
<dbReference type="InterPro" id="IPR029063">
    <property type="entry name" value="SAM-dependent_MTases_sf"/>
</dbReference>
<dbReference type="Gene3D" id="6.10.250.3100">
    <property type="match status" value="1"/>
</dbReference>
<evidence type="ECO:0000259" key="2">
    <source>
        <dbReference type="Pfam" id="PF08484"/>
    </source>
</evidence>
<dbReference type="Gene3D" id="6.20.50.110">
    <property type="entry name" value="Methyltransferase, zinc-binding domain"/>
    <property type="match status" value="1"/>
</dbReference>
<dbReference type="Pfam" id="PF13489">
    <property type="entry name" value="Methyltransf_23"/>
    <property type="match status" value="1"/>
</dbReference>
<dbReference type="Pfam" id="PF08484">
    <property type="entry name" value="Methyltransf_14"/>
    <property type="match status" value="1"/>
</dbReference>
<accession>A0A380TEP7</accession>
<dbReference type="Gene3D" id="3.40.50.150">
    <property type="entry name" value="Vaccinia Virus protein VP39"/>
    <property type="match status" value="1"/>
</dbReference>
<dbReference type="Pfam" id="PF08421">
    <property type="entry name" value="Methyltransf_13"/>
    <property type="match status" value="1"/>
</dbReference>
<dbReference type="EMBL" id="UIDG01000168">
    <property type="protein sequence ID" value="SUS06191.1"/>
    <property type="molecule type" value="Genomic_DNA"/>
</dbReference>
<dbReference type="SUPFAM" id="SSF53335">
    <property type="entry name" value="S-adenosyl-L-methionine-dependent methyltransferases"/>
    <property type="match status" value="1"/>
</dbReference>
<protein>
    <submittedName>
        <fullName evidence="3">Uncharacterized protein</fullName>
    </submittedName>
</protein>
<reference evidence="3" key="1">
    <citation type="submission" date="2018-07" db="EMBL/GenBank/DDBJ databases">
        <authorList>
            <person name="Quirk P.G."/>
            <person name="Krulwich T.A."/>
        </authorList>
    </citation>
    <scope>NUCLEOTIDE SEQUENCE</scope>
</reference>
<dbReference type="PANTHER" id="PTHR43861">
    <property type="entry name" value="TRANS-ACONITATE 2-METHYLTRANSFERASE-RELATED"/>
    <property type="match status" value="1"/>
</dbReference>
<proteinExistence type="predicted"/>
<evidence type="ECO:0000259" key="1">
    <source>
        <dbReference type="Pfam" id="PF08421"/>
    </source>
</evidence>
<organism evidence="3">
    <name type="scientific">metagenome</name>
    <dbReference type="NCBI Taxonomy" id="256318"/>
    <lineage>
        <taxon>unclassified sequences</taxon>
        <taxon>metagenomes</taxon>
    </lineage>
</organism>
<name>A0A380TEP7_9ZZZZ</name>
<dbReference type="PANTHER" id="PTHR43861:SF5">
    <property type="entry name" value="BLL5978 PROTEIN"/>
    <property type="match status" value="1"/>
</dbReference>